<evidence type="ECO:0000259" key="4">
    <source>
        <dbReference type="PROSITE" id="PS50287"/>
    </source>
</evidence>
<dbReference type="SMART" id="SM00202">
    <property type="entry name" value="SR"/>
    <property type="match status" value="1"/>
</dbReference>
<keyword evidence="1 3" id="KW-1015">Disulfide bond</keyword>
<evidence type="ECO:0000313" key="5">
    <source>
        <dbReference type="EMBL" id="EKC22763.1"/>
    </source>
</evidence>
<dbReference type="PRINTS" id="PR00258">
    <property type="entry name" value="SPERACTRCPTR"/>
</dbReference>
<dbReference type="AlphaFoldDB" id="K1PM11"/>
<dbReference type="Pfam" id="PF00530">
    <property type="entry name" value="SRCR"/>
    <property type="match status" value="2"/>
</dbReference>
<evidence type="ECO:0000256" key="2">
    <source>
        <dbReference type="ARBA" id="ARBA00023180"/>
    </source>
</evidence>
<accession>K1PM11</accession>
<dbReference type="Gene3D" id="3.10.250.10">
    <property type="entry name" value="SRCR-like domain"/>
    <property type="match status" value="2"/>
</dbReference>
<reference evidence="5" key="1">
    <citation type="journal article" date="2012" name="Nature">
        <title>The oyster genome reveals stress adaptation and complexity of shell formation.</title>
        <authorList>
            <person name="Zhang G."/>
            <person name="Fang X."/>
            <person name="Guo X."/>
            <person name="Li L."/>
            <person name="Luo R."/>
            <person name="Xu F."/>
            <person name="Yang P."/>
            <person name="Zhang L."/>
            <person name="Wang X."/>
            <person name="Qi H."/>
            <person name="Xiong Z."/>
            <person name="Que H."/>
            <person name="Xie Y."/>
            <person name="Holland P.W."/>
            <person name="Paps J."/>
            <person name="Zhu Y."/>
            <person name="Wu F."/>
            <person name="Chen Y."/>
            <person name="Wang J."/>
            <person name="Peng C."/>
            <person name="Meng J."/>
            <person name="Yang L."/>
            <person name="Liu J."/>
            <person name="Wen B."/>
            <person name="Zhang N."/>
            <person name="Huang Z."/>
            <person name="Zhu Q."/>
            <person name="Feng Y."/>
            <person name="Mount A."/>
            <person name="Hedgecock D."/>
            <person name="Xu Z."/>
            <person name="Liu Y."/>
            <person name="Domazet-Loso T."/>
            <person name="Du Y."/>
            <person name="Sun X."/>
            <person name="Zhang S."/>
            <person name="Liu B."/>
            <person name="Cheng P."/>
            <person name="Jiang X."/>
            <person name="Li J."/>
            <person name="Fan D."/>
            <person name="Wang W."/>
            <person name="Fu W."/>
            <person name="Wang T."/>
            <person name="Wang B."/>
            <person name="Zhang J."/>
            <person name="Peng Z."/>
            <person name="Li Y."/>
            <person name="Li N."/>
            <person name="Wang J."/>
            <person name="Chen M."/>
            <person name="He Y."/>
            <person name="Tan F."/>
            <person name="Song X."/>
            <person name="Zheng Q."/>
            <person name="Huang R."/>
            <person name="Yang H."/>
            <person name="Du X."/>
            <person name="Chen L."/>
            <person name="Yang M."/>
            <person name="Gaffney P.M."/>
            <person name="Wang S."/>
            <person name="Luo L."/>
            <person name="She Z."/>
            <person name="Ming Y."/>
            <person name="Huang W."/>
            <person name="Zhang S."/>
            <person name="Huang B."/>
            <person name="Zhang Y."/>
            <person name="Qu T."/>
            <person name="Ni P."/>
            <person name="Miao G."/>
            <person name="Wang J."/>
            <person name="Wang Q."/>
            <person name="Steinberg C.E."/>
            <person name="Wang H."/>
            <person name="Li N."/>
            <person name="Qian L."/>
            <person name="Zhang G."/>
            <person name="Li Y."/>
            <person name="Yang H."/>
            <person name="Liu X."/>
            <person name="Wang J."/>
            <person name="Yin Y."/>
            <person name="Wang J."/>
        </authorList>
    </citation>
    <scope>NUCLEOTIDE SEQUENCE [LARGE SCALE GENOMIC DNA]</scope>
    <source>
        <strain evidence="5">05x7-T-G4-1.051#20</strain>
    </source>
</reference>
<dbReference type="PANTHER" id="PTHR48071">
    <property type="entry name" value="SRCR DOMAIN-CONTAINING PROTEIN"/>
    <property type="match status" value="1"/>
</dbReference>
<dbReference type="PROSITE" id="PS00420">
    <property type="entry name" value="SRCR_1"/>
    <property type="match status" value="1"/>
</dbReference>
<dbReference type="PANTHER" id="PTHR48071:SF18">
    <property type="entry name" value="DELETED IN MALIGNANT BRAIN TUMORS 1 PROTEIN-RELATED"/>
    <property type="match status" value="1"/>
</dbReference>
<feature type="domain" description="SRCR" evidence="4">
    <location>
        <begin position="1"/>
        <end position="38"/>
    </location>
</feature>
<evidence type="ECO:0000256" key="3">
    <source>
        <dbReference type="PROSITE-ProRule" id="PRU00196"/>
    </source>
</evidence>
<dbReference type="InterPro" id="IPR001190">
    <property type="entry name" value="SRCR"/>
</dbReference>
<dbReference type="GO" id="GO:0016020">
    <property type="term" value="C:membrane"/>
    <property type="evidence" value="ECO:0007669"/>
    <property type="project" value="InterPro"/>
</dbReference>
<dbReference type="SUPFAM" id="SSF56487">
    <property type="entry name" value="SRCR-like"/>
    <property type="match status" value="2"/>
</dbReference>
<sequence length="174" mass="19010">MYDDVVCTGSEAELLNCHHPGLGINDCLHGEDAGVKCDSFIRLVGGDDANSGRVEVMFHNEWGTICDDKFNNNIAKVVCRMLGKPTDNAVAFGEAYFGAGSGTIVFQDITCNGTEADLIHCRHTAMGYAHCNHNEDAGVRCGKDNLTNFLPLPYIFKYYITTKHNAFGRLILTA</sequence>
<comment type="caution">
    <text evidence="3">Lacks conserved residue(s) required for the propagation of feature annotation.</text>
</comment>
<dbReference type="EMBL" id="JH816403">
    <property type="protein sequence ID" value="EKC22763.1"/>
    <property type="molecule type" value="Genomic_DNA"/>
</dbReference>
<protein>
    <recommendedName>
        <fullName evidence="4">SRCR domain-containing protein</fullName>
    </recommendedName>
</protein>
<evidence type="ECO:0000256" key="1">
    <source>
        <dbReference type="ARBA" id="ARBA00023157"/>
    </source>
</evidence>
<organism evidence="5">
    <name type="scientific">Magallana gigas</name>
    <name type="common">Pacific oyster</name>
    <name type="synonym">Crassostrea gigas</name>
    <dbReference type="NCBI Taxonomy" id="29159"/>
    <lineage>
        <taxon>Eukaryota</taxon>
        <taxon>Metazoa</taxon>
        <taxon>Spiralia</taxon>
        <taxon>Lophotrochozoa</taxon>
        <taxon>Mollusca</taxon>
        <taxon>Bivalvia</taxon>
        <taxon>Autobranchia</taxon>
        <taxon>Pteriomorphia</taxon>
        <taxon>Ostreida</taxon>
        <taxon>Ostreoidea</taxon>
        <taxon>Ostreidae</taxon>
        <taxon>Magallana</taxon>
    </lineage>
</organism>
<gene>
    <name evidence="5" type="ORF">CGI_10001510</name>
</gene>
<feature type="disulfide bond" evidence="3">
    <location>
        <begin position="7"/>
        <end position="17"/>
    </location>
</feature>
<feature type="disulfide bond" evidence="3">
    <location>
        <begin position="111"/>
        <end position="121"/>
    </location>
</feature>
<name>K1PM11_MAGGI</name>
<dbReference type="InParanoid" id="K1PM11"/>
<feature type="domain" description="SRCR" evidence="4">
    <location>
        <begin position="41"/>
        <end position="142"/>
    </location>
</feature>
<proteinExistence type="predicted"/>
<dbReference type="FunFam" id="3.10.250.10:FF:000011">
    <property type="entry name" value="Scavenger receptor class A member 5"/>
    <property type="match status" value="1"/>
</dbReference>
<dbReference type="InterPro" id="IPR036772">
    <property type="entry name" value="SRCR-like_dom_sf"/>
</dbReference>
<dbReference type="PROSITE" id="PS50287">
    <property type="entry name" value="SRCR_2"/>
    <property type="match status" value="2"/>
</dbReference>
<dbReference type="HOGENOM" id="CLU_002555_1_3_1"/>
<keyword evidence="2" id="KW-0325">Glycoprotein</keyword>